<keyword evidence="3" id="KW-1185">Reference proteome</keyword>
<sequence length="119" mass="13463">MTLTREEILAMEIGNELDIEVAVTVMGRERDKFRSGWIRLGDLSTYPKQYSKDISAAWEVVTHLMNDHKDVLVQGVSFEKNRLFDCAIYEHEDELAVTSMQSSAPEAICKCALLAVLNL</sequence>
<proteinExistence type="predicted"/>
<dbReference type="Proteomes" id="UP000838749">
    <property type="component" value="Unassembled WGS sequence"/>
</dbReference>
<dbReference type="InterPro" id="IPR028985">
    <property type="entry name" value="Bacillus_phage_prot-like"/>
</dbReference>
<feature type="domain" description="Phage ABA sandwich" evidence="1">
    <location>
        <begin position="21"/>
        <end position="113"/>
    </location>
</feature>
<comment type="caution">
    <text evidence="2">The sequence shown here is derived from an EMBL/GenBank/DDBJ whole genome shotgun (WGS) entry which is preliminary data.</text>
</comment>
<organism evidence="2 3">
    <name type="scientific">Paenibacillus pseudetheri</name>
    <dbReference type="NCBI Taxonomy" id="2897682"/>
    <lineage>
        <taxon>Bacteria</taxon>
        <taxon>Bacillati</taxon>
        <taxon>Bacillota</taxon>
        <taxon>Bacilli</taxon>
        <taxon>Bacillales</taxon>
        <taxon>Paenibacillaceae</taxon>
        <taxon>Paenibacillus</taxon>
    </lineage>
</organism>
<dbReference type="RefSeq" id="WP_234530132.1">
    <property type="nucleotide sequence ID" value="NZ_CAKMAB010000001.1"/>
</dbReference>
<dbReference type="InterPro" id="IPR041270">
    <property type="entry name" value="Phage_ABA_S"/>
</dbReference>
<evidence type="ECO:0000313" key="2">
    <source>
        <dbReference type="EMBL" id="CAH1054085.1"/>
    </source>
</evidence>
<gene>
    <name evidence="2" type="ORF">PAECIP111894_00230</name>
</gene>
<protein>
    <recommendedName>
        <fullName evidence="1">Phage ABA sandwich domain-containing protein</fullName>
    </recommendedName>
</protein>
<accession>A0ABN8F7Q9</accession>
<dbReference type="Pfam" id="PF18066">
    <property type="entry name" value="Phage_ABA_S"/>
    <property type="match status" value="1"/>
</dbReference>
<dbReference type="Gene3D" id="3.30.2120.10">
    <property type="entry name" value="Bacillus phage protein-like"/>
    <property type="match status" value="1"/>
</dbReference>
<dbReference type="EMBL" id="CAKMAB010000001">
    <property type="protein sequence ID" value="CAH1054085.1"/>
    <property type="molecule type" value="Genomic_DNA"/>
</dbReference>
<name>A0ABN8F7Q9_9BACL</name>
<reference evidence="2" key="1">
    <citation type="submission" date="2021-12" db="EMBL/GenBank/DDBJ databases">
        <authorList>
            <person name="Criscuolo A."/>
        </authorList>
    </citation>
    <scope>NUCLEOTIDE SEQUENCE</scope>
    <source>
        <strain evidence="2">CIP111894</strain>
    </source>
</reference>
<evidence type="ECO:0000259" key="1">
    <source>
        <dbReference type="Pfam" id="PF18066"/>
    </source>
</evidence>
<evidence type="ECO:0000313" key="3">
    <source>
        <dbReference type="Proteomes" id="UP000838749"/>
    </source>
</evidence>